<dbReference type="InterPro" id="IPR050330">
    <property type="entry name" value="Bact_OuterMem_StrucFunc"/>
</dbReference>
<name>A0A382H1W8_9ZZZZ</name>
<evidence type="ECO:0000256" key="3">
    <source>
        <dbReference type="ARBA" id="ARBA00023237"/>
    </source>
</evidence>
<protein>
    <recommendedName>
        <fullName evidence="4">OmpA-like domain-containing protein</fullName>
    </recommendedName>
</protein>
<feature type="domain" description="OmpA-like" evidence="4">
    <location>
        <begin position="152"/>
        <end position="266"/>
    </location>
</feature>
<reference evidence="5" key="1">
    <citation type="submission" date="2018-05" db="EMBL/GenBank/DDBJ databases">
        <authorList>
            <person name="Lanie J.A."/>
            <person name="Ng W.-L."/>
            <person name="Kazmierczak K.M."/>
            <person name="Andrzejewski T.M."/>
            <person name="Davidsen T.M."/>
            <person name="Wayne K.J."/>
            <person name="Tettelin H."/>
            <person name="Glass J.I."/>
            <person name="Rusch D."/>
            <person name="Podicherti R."/>
            <person name="Tsui H.-C.T."/>
            <person name="Winkler M.E."/>
        </authorList>
    </citation>
    <scope>NUCLEOTIDE SEQUENCE</scope>
</reference>
<dbReference type="InterPro" id="IPR036737">
    <property type="entry name" value="OmpA-like_sf"/>
</dbReference>
<dbReference type="PRINTS" id="PR01021">
    <property type="entry name" value="OMPADOMAIN"/>
</dbReference>
<accession>A0A382H1W8</accession>
<dbReference type="GO" id="GO:0009279">
    <property type="term" value="C:cell outer membrane"/>
    <property type="evidence" value="ECO:0007669"/>
    <property type="project" value="UniProtKB-SubCell"/>
</dbReference>
<proteinExistence type="predicted"/>
<dbReference type="CDD" id="cd07185">
    <property type="entry name" value="OmpA_C-like"/>
    <property type="match status" value="1"/>
</dbReference>
<dbReference type="PANTHER" id="PTHR30329">
    <property type="entry name" value="STATOR ELEMENT OF FLAGELLAR MOTOR COMPLEX"/>
    <property type="match status" value="1"/>
</dbReference>
<feature type="non-terminal residue" evidence="5">
    <location>
        <position position="1"/>
    </location>
</feature>
<dbReference type="PANTHER" id="PTHR30329:SF21">
    <property type="entry name" value="LIPOPROTEIN YIAD-RELATED"/>
    <property type="match status" value="1"/>
</dbReference>
<dbReference type="SUPFAM" id="SSF103088">
    <property type="entry name" value="OmpA-like"/>
    <property type="match status" value="1"/>
</dbReference>
<dbReference type="PROSITE" id="PS51123">
    <property type="entry name" value="OMPA_2"/>
    <property type="match status" value="1"/>
</dbReference>
<comment type="subcellular location">
    <subcellularLocation>
        <location evidence="1">Cell outer membrane</location>
    </subcellularLocation>
</comment>
<dbReference type="Gene3D" id="3.30.1330.60">
    <property type="entry name" value="OmpA-like domain"/>
    <property type="match status" value="1"/>
</dbReference>
<gene>
    <name evidence="5" type="ORF">METZ01_LOCUS233285</name>
</gene>
<evidence type="ECO:0000259" key="4">
    <source>
        <dbReference type="PROSITE" id="PS51123"/>
    </source>
</evidence>
<dbReference type="InterPro" id="IPR006664">
    <property type="entry name" value="OMP_bac"/>
</dbReference>
<evidence type="ECO:0000256" key="1">
    <source>
        <dbReference type="ARBA" id="ARBA00004442"/>
    </source>
</evidence>
<dbReference type="AlphaFoldDB" id="A0A382H1W8"/>
<dbReference type="InterPro" id="IPR006665">
    <property type="entry name" value="OmpA-like"/>
</dbReference>
<dbReference type="EMBL" id="UINC01058317">
    <property type="protein sequence ID" value="SVB80431.1"/>
    <property type="molecule type" value="Genomic_DNA"/>
</dbReference>
<keyword evidence="3" id="KW-0998">Cell outer membrane</keyword>
<dbReference type="Pfam" id="PF00691">
    <property type="entry name" value="OmpA"/>
    <property type="match status" value="1"/>
</dbReference>
<keyword evidence="2" id="KW-0472">Membrane</keyword>
<organism evidence="5">
    <name type="scientific">marine metagenome</name>
    <dbReference type="NCBI Taxonomy" id="408172"/>
    <lineage>
        <taxon>unclassified sequences</taxon>
        <taxon>metagenomes</taxon>
        <taxon>ecological metagenomes</taxon>
    </lineage>
</organism>
<evidence type="ECO:0000313" key="5">
    <source>
        <dbReference type="EMBL" id="SVB80431.1"/>
    </source>
</evidence>
<evidence type="ECO:0000256" key="2">
    <source>
        <dbReference type="ARBA" id="ARBA00023136"/>
    </source>
</evidence>
<sequence length="266" mass="30636">SYTAKADFEAKEMHDWNSAKLYSEKALAAATGKKIKPEEVIYWKIPKDKVKELQMAYENLMIVYDNAVEKDPYNLAVAISSLDCWAEQQEENWQTWDIERCKDDFLKAMHQIYNKIEATYEETKIDKGRKEEAIKSEANSKNISNSDSVSVVTKKEKEILQIIYFDFDKYNLTDVSSNSIKKFIEEYKNKIDTFLVVGHTDTKGTKEYNLELSLKRAEAVKTILIRLGISSEKIKILGEGEGKLLIQTKDETKHPANRRAEISPSD</sequence>